<accession>A0A835Z593</accession>
<gene>
    <name evidence="1" type="ORF">JKP88DRAFT_240976</name>
</gene>
<evidence type="ECO:0000313" key="1">
    <source>
        <dbReference type="EMBL" id="KAG5186374.1"/>
    </source>
</evidence>
<evidence type="ECO:0000313" key="2">
    <source>
        <dbReference type="Proteomes" id="UP000664859"/>
    </source>
</evidence>
<dbReference type="EMBL" id="JAFCMP010000112">
    <property type="protein sequence ID" value="KAG5186374.1"/>
    <property type="molecule type" value="Genomic_DNA"/>
</dbReference>
<dbReference type="AlphaFoldDB" id="A0A835Z593"/>
<dbReference type="Proteomes" id="UP000664859">
    <property type="component" value="Unassembled WGS sequence"/>
</dbReference>
<comment type="caution">
    <text evidence="1">The sequence shown here is derived from an EMBL/GenBank/DDBJ whole genome shotgun (WGS) entry which is preliminary data.</text>
</comment>
<organism evidence="1 2">
    <name type="scientific">Tribonema minus</name>
    <dbReference type="NCBI Taxonomy" id="303371"/>
    <lineage>
        <taxon>Eukaryota</taxon>
        <taxon>Sar</taxon>
        <taxon>Stramenopiles</taxon>
        <taxon>Ochrophyta</taxon>
        <taxon>PX clade</taxon>
        <taxon>Xanthophyceae</taxon>
        <taxon>Tribonematales</taxon>
        <taxon>Tribonemataceae</taxon>
        <taxon>Tribonema</taxon>
    </lineage>
</organism>
<name>A0A835Z593_9STRA</name>
<reference evidence="1" key="1">
    <citation type="submission" date="2021-02" db="EMBL/GenBank/DDBJ databases">
        <title>First Annotated Genome of the Yellow-green Alga Tribonema minus.</title>
        <authorList>
            <person name="Mahan K.M."/>
        </authorList>
    </citation>
    <scope>NUCLEOTIDE SEQUENCE</scope>
    <source>
        <strain evidence="1">UTEX B ZZ1240</strain>
    </source>
</reference>
<keyword evidence="2" id="KW-1185">Reference proteome</keyword>
<sequence length="495" mass="56432">MSGILDSEDDGIVSSVLKRIKQMCSWQGCNQDADCQLHAERNARVKLFQGVTEYKSAKVRSLLIYPGTCDMVQQIFDMEPDNISSVGVLGPYIIITYFKFSNAIFRKKLIANLIPDVELTALSQGAVKVLTKDIAWDVALERDIAYPPEPIPPANMINHFEGSWRSKHVVPSTIDMIMKSMKSHSKTRGHNFETLNVLRKILEAFKNNTDHMCGCGRAECDVRLTLNGVTGFSPDRLHDYLAYGDVQQIIELVCKLHNTPVKHNATPKRRCRSESWIMVTARNMQLSYKDRMTILTNKQRKSALEKDQLIRFAHWTEMEDLIKKKTKSTDEEVLITEYNADPNYHSTETIKRILIALRDTTTQCWKCLRELIFGDDGDIDIMSLTNVAARASPDRTENHRGYTGGNTRLVCTSCNFADRGYNRSIIDDVRSTKTPDYVLTDELNELCIIYINALIDIEDTDDTDKVKTAKRLEMRKRLFPKPAKGDDEEVESDDE</sequence>
<proteinExistence type="predicted"/>
<protein>
    <submittedName>
        <fullName evidence="1">Uncharacterized protein</fullName>
    </submittedName>
</protein>